<evidence type="ECO:0000256" key="4">
    <source>
        <dbReference type="ARBA" id="ARBA00023004"/>
    </source>
</evidence>
<dbReference type="PANTHER" id="PTHR47990">
    <property type="entry name" value="2-OXOGLUTARATE (2OG) AND FE(II)-DEPENDENT OXYGENASE SUPERFAMILY PROTEIN-RELATED"/>
    <property type="match status" value="1"/>
</dbReference>
<evidence type="ECO:0000259" key="6">
    <source>
        <dbReference type="PROSITE" id="PS51471"/>
    </source>
</evidence>
<dbReference type="InterPro" id="IPR026992">
    <property type="entry name" value="DIOX_N"/>
</dbReference>
<dbReference type="AlphaFoldDB" id="A0A835KEB9"/>
<protein>
    <recommendedName>
        <fullName evidence="6">Fe2OG dioxygenase domain-containing protein</fullName>
    </recommendedName>
</protein>
<dbReference type="InterPro" id="IPR044861">
    <property type="entry name" value="IPNS-like_FE2OG_OXY"/>
</dbReference>
<keyword evidence="3 5" id="KW-0560">Oxidoreductase</keyword>
<dbReference type="SUPFAM" id="SSF51197">
    <property type="entry name" value="Clavaminate synthase-like"/>
    <property type="match status" value="1"/>
</dbReference>
<dbReference type="InterPro" id="IPR027443">
    <property type="entry name" value="IPNS-like_sf"/>
</dbReference>
<proteinExistence type="inferred from homology"/>
<evidence type="ECO:0000256" key="3">
    <source>
        <dbReference type="ARBA" id="ARBA00023002"/>
    </source>
</evidence>
<dbReference type="Pfam" id="PF14226">
    <property type="entry name" value="DIOX_N"/>
    <property type="match status" value="1"/>
</dbReference>
<dbReference type="InterPro" id="IPR005123">
    <property type="entry name" value="Oxoglu/Fe-dep_dioxygenase_dom"/>
</dbReference>
<evidence type="ECO:0000313" key="8">
    <source>
        <dbReference type="Proteomes" id="UP000636709"/>
    </source>
</evidence>
<comment type="similarity">
    <text evidence="5">Belongs to the iron/ascorbate-dependent oxidoreductase family.</text>
</comment>
<accession>A0A835KEB9</accession>
<gene>
    <name evidence="7" type="ORF">HU200_019152</name>
</gene>
<dbReference type="EMBL" id="JACEFO010001646">
    <property type="protein sequence ID" value="KAF8726686.1"/>
    <property type="molecule type" value="Genomic_DNA"/>
</dbReference>
<evidence type="ECO:0000256" key="2">
    <source>
        <dbReference type="ARBA" id="ARBA00022723"/>
    </source>
</evidence>
<name>A0A835KEB9_9POAL</name>
<comment type="cofactor">
    <cofactor evidence="1">
        <name>L-ascorbate</name>
        <dbReference type="ChEBI" id="CHEBI:38290"/>
    </cofactor>
</comment>
<keyword evidence="4 5" id="KW-0408">Iron</keyword>
<dbReference type="PROSITE" id="PS51471">
    <property type="entry name" value="FE2OG_OXY"/>
    <property type="match status" value="1"/>
</dbReference>
<reference evidence="7" key="1">
    <citation type="submission" date="2020-07" db="EMBL/GenBank/DDBJ databases">
        <title>Genome sequence and genetic diversity analysis of an under-domesticated orphan crop, white fonio (Digitaria exilis).</title>
        <authorList>
            <person name="Bennetzen J.L."/>
            <person name="Chen S."/>
            <person name="Ma X."/>
            <person name="Wang X."/>
            <person name="Yssel A.E.J."/>
            <person name="Chaluvadi S.R."/>
            <person name="Johnson M."/>
            <person name="Gangashetty P."/>
            <person name="Hamidou F."/>
            <person name="Sanogo M.D."/>
            <person name="Zwaenepoel A."/>
            <person name="Wallace J."/>
            <person name="Van De Peer Y."/>
            <person name="Van Deynze A."/>
        </authorList>
    </citation>
    <scope>NUCLEOTIDE SEQUENCE</scope>
    <source>
        <tissue evidence="7">Leaves</tissue>
    </source>
</reference>
<dbReference type="Proteomes" id="UP000636709">
    <property type="component" value="Unassembled WGS sequence"/>
</dbReference>
<organism evidence="7 8">
    <name type="scientific">Digitaria exilis</name>
    <dbReference type="NCBI Taxonomy" id="1010633"/>
    <lineage>
        <taxon>Eukaryota</taxon>
        <taxon>Viridiplantae</taxon>
        <taxon>Streptophyta</taxon>
        <taxon>Embryophyta</taxon>
        <taxon>Tracheophyta</taxon>
        <taxon>Spermatophyta</taxon>
        <taxon>Magnoliopsida</taxon>
        <taxon>Liliopsida</taxon>
        <taxon>Poales</taxon>
        <taxon>Poaceae</taxon>
        <taxon>PACMAD clade</taxon>
        <taxon>Panicoideae</taxon>
        <taxon>Panicodae</taxon>
        <taxon>Paniceae</taxon>
        <taxon>Anthephorinae</taxon>
        <taxon>Digitaria</taxon>
    </lineage>
</organism>
<evidence type="ECO:0000256" key="1">
    <source>
        <dbReference type="ARBA" id="ARBA00001961"/>
    </source>
</evidence>
<evidence type="ECO:0000256" key="5">
    <source>
        <dbReference type="RuleBase" id="RU003682"/>
    </source>
</evidence>
<dbReference type="OrthoDB" id="288590at2759"/>
<feature type="domain" description="Fe2OG dioxygenase" evidence="6">
    <location>
        <begin position="236"/>
        <end position="343"/>
    </location>
</feature>
<dbReference type="Pfam" id="PF03171">
    <property type="entry name" value="2OG-FeII_Oxy"/>
    <property type="match status" value="1"/>
</dbReference>
<keyword evidence="2 5" id="KW-0479">Metal-binding</keyword>
<comment type="caution">
    <text evidence="7">The sequence shown here is derived from an EMBL/GenBank/DDBJ whole genome shotgun (WGS) entry which is preliminary data.</text>
</comment>
<sequence length="440" mass="46880">MGIASIAQLAAPAGLTGQTERLTAGYVSVRKIKPCSTLHFSPYPPAAPLFLLCLGSTAAELSCPPLCFHVHKQGKEKSSPPPPPCSMDQIPLMRCPKANNVDQAAIPCVDLSAPGAAAAVADACRSVGFFRAINHGVPAAITDALEAHAMAFFALPAQDKLDMSGAARPLGYGSKTIGSNGDVGWLEYLLLSVSSNSVKISSLPPSLRAACEGLIAEGLGVDRGLLRGMVVGREEGSDELLRVNHYPPCPLRPPGECGVTGFGEHTDPQIISVLRSNCTAGLQIKLRDGRWVPVSPDPESFFVNVGDSLQVLTNGRLRSVKHRVVAPEAGAHSRLSVIYFGGPAPSQRIAPLPEVMREGEQSLYREFTWGEYKRAAYKTRLADHRLGAFELRAATQPPAASSADPQPHCSSSSCCMQPQQQQVAKDQRRACLSRRRGFCA</sequence>
<dbReference type="Gene3D" id="2.60.120.330">
    <property type="entry name" value="B-lactam Antibiotic, Isopenicillin N Synthase, Chain"/>
    <property type="match status" value="1"/>
</dbReference>
<evidence type="ECO:0000313" key="7">
    <source>
        <dbReference type="EMBL" id="KAF8726686.1"/>
    </source>
</evidence>
<dbReference type="GO" id="GO:0046872">
    <property type="term" value="F:metal ion binding"/>
    <property type="evidence" value="ECO:0007669"/>
    <property type="project" value="UniProtKB-KW"/>
</dbReference>
<dbReference type="GO" id="GO:0016491">
    <property type="term" value="F:oxidoreductase activity"/>
    <property type="evidence" value="ECO:0007669"/>
    <property type="project" value="UniProtKB-KW"/>
</dbReference>
<keyword evidence="8" id="KW-1185">Reference proteome</keyword>
<dbReference type="InterPro" id="IPR050231">
    <property type="entry name" value="Iron_ascorbate_oxido_reductase"/>
</dbReference>